<keyword evidence="6" id="KW-1185">Reference proteome</keyword>
<evidence type="ECO:0000256" key="4">
    <source>
        <dbReference type="SAM" id="Phobius"/>
    </source>
</evidence>
<comment type="pathway">
    <text evidence="1">Mycotoxin biosynthesis.</text>
</comment>
<evidence type="ECO:0000256" key="2">
    <source>
        <dbReference type="ARBA" id="ARBA00023002"/>
    </source>
</evidence>
<accession>A0A0H2RYI3</accession>
<keyword evidence="2" id="KW-0560">Oxidoreductase</keyword>
<organism evidence="5 6">
    <name type="scientific">Schizopora paradoxa</name>
    <dbReference type="NCBI Taxonomy" id="27342"/>
    <lineage>
        <taxon>Eukaryota</taxon>
        <taxon>Fungi</taxon>
        <taxon>Dikarya</taxon>
        <taxon>Basidiomycota</taxon>
        <taxon>Agaricomycotina</taxon>
        <taxon>Agaricomycetes</taxon>
        <taxon>Hymenochaetales</taxon>
        <taxon>Schizoporaceae</taxon>
        <taxon>Schizopora</taxon>
    </lineage>
</organism>
<dbReference type="GO" id="GO:0043386">
    <property type="term" value="P:mycotoxin biosynthetic process"/>
    <property type="evidence" value="ECO:0007669"/>
    <property type="project" value="InterPro"/>
</dbReference>
<dbReference type="STRING" id="27342.A0A0H2RYI3"/>
<evidence type="ECO:0000313" key="6">
    <source>
        <dbReference type="Proteomes" id="UP000053477"/>
    </source>
</evidence>
<dbReference type="PANTHER" id="PTHR33365">
    <property type="entry name" value="YALI0B05434P"/>
    <property type="match status" value="1"/>
</dbReference>
<evidence type="ECO:0000256" key="1">
    <source>
        <dbReference type="ARBA" id="ARBA00004685"/>
    </source>
</evidence>
<dbReference type="Pfam" id="PF11807">
    <property type="entry name" value="UstYa"/>
    <property type="match status" value="1"/>
</dbReference>
<dbReference type="PANTHER" id="PTHR33365:SF11">
    <property type="entry name" value="TAT PATHWAY SIGNAL SEQUENCE"/>
    <property type="match status" value="1"/>
</dbReference>
<protein>
    <recommendedName>
        <fullName evidence="7">Oxidase ustYa</fullName>
    </recommendedName>
</protein>
<keyword evidence="4" id="KW-0812">Transmembrane</keyword>
<dbReference type="EMBL" id="KQ085908">
    <property type="protein sequence ID" value="KLO17140.1"/>
    <property type="molecule type" value="Genomic_DNA"/>
</dbReference>
<dbReference type="AlphaFoldDB" id="A0A0H2RYI3"/>
<feature type="transmembrane region" description="Helical" evidence="4">
    <location>
        <begin position="12"/>
        <end position="29"/>
    </location>
</feature>
<dbReference type="Proteomes" id="UP000053477">
    <property type="component" value="Unassembled WGS sequence"/>
</dbReference>
<keyword evidence="4" id="KW-1133">Transmembrane helix</keyword>
<evidence type="ECO:0000313" key="5">
    <source>
        <dbReference type="EMBL" id="KLO17140.1"/>
    </source>
</evidence>
<gene>
    <name evidence="5" type="ORF">SCHPADRAFT_847050</name>
</gene>
<dbReference type="OrthoDB" id="3687641at2759"/>
<evidence type="ECO:0008006" key="7">
    <source>
        <dbReference type="Google" id="ProtNLM"/>
    </source>
</evidence>
<dbReference type="InterPro" id="IPR021765">
    <property type="entry name" value="UstYa-like"/>
</dbReference>
<comment type="similarity">
    <text evidence="3">Belongs to the ustYa family.</text>
</comment>
<keyword evidence="4" id="KW-0472">Membrane</keyword>
<dbReference type="GO" id="GO:0016491">
    <property type="term" value="F:oxidoreductase activity"/>
    <property type="evidence" value="ECO:0007669"/>
    <property type="project" value="UniProtKB-KW"/>
</dbReference>
<dbReference type="InParanoid" id="A0A0H2RYI3"/>
<evidence type="ECO:0000256" key="3">
    <source>
        <dbReference type="ARBA" id="ARBA00035112"/>
    </source>
</evidence>
<proteinExistence type="inferred from homology"/>
<name>A0A0H2RYI3_9AGAM</name>
<sequence length="210" mass="24193">MWGTSRQGTFTFVIAVLLTFSIFNLVTIWERITAYRRYQKAQTFSYVGNDFPERLPLKKLAGFVDYTFLNTSADFPIHGPDAESIWNSIYPDGFGFVRLGEERRILCVSMFHQLHCVDKLRRALDNPDDPIATIPHLQHCLNYLRQMILCASDVTLEPEEFDATQRATDASGVGVTHTCRDSSIVYETINENYANWKSYWETIKDDVPHP</sequence>
<reference evidence="5 6" key="1">
    <citation type="submission" date="2015-04" db="EMBL/GenBank/DDBJ databases">
        <title>Complete genome sequence of Schizopora paradoxa KUC8140, a cosmopolitan wood degrader in East Asia.</title>
        <authorList>
            <consortium name="DOE Joint Genome Institute"/>
            <person name="Min B."/>
            <person name="Park H."/>
            <person name="Jang Y."/>
            <person name="Kim J.-J."/>
            <person name="Kim K.H."/>
            <person name="Pangilinan J."/>
            <person name="Lipzen A."/>
            <person name="Riley R."/>
            <person name="Grigoriev I.V."/>
            <person name="Spatafora J.W."/>
            <person name="Choi I.-G."/>
        </authorList>
    </citation>
    <scope>NUCLEOTIDE SEQUENCE [LARGE SCALE GENOMIC DNA]</scope>
    <source>
        <strain evidence="5 6">KUC8140</strain>
    </source>
</reference>